<proteinExistence type="predicted"/>
<accession>A0ABD3KLI1</accession>
<dbReference type="AlphaFoldDB" id="A0ABD3KLI1"/>
<dbReference type="Gene3D" id="2.120.10.80">
    <property type="entry name" value="Kelch-type beta propeller"/>
    <property type="match status" value="1"/>
</dbReference>
<evidence type="ECO:0008006" key="3">
    <source>
        <dbReference type="Google" id="ProtNLM"/>
    </source>
</evidence>
<comment type="caution">
    <text evidence="1">The sequence shown here is derived from an EMBL/GenBank/DDBJ whole genome shotgun (WGS) entry which is preliminary data.</text>
</comment>
<protein>
    <recommendedName>
        <fullName evidence="3">F-box/kelch-repeat protein</fullName>
    </recommendedName>
</protein>
<reference evidence="1 2" key="1">
    <citation type="submission" date="2024-11" db="EMBL/GenBank/DDBJ databases">
        <title>Chromosome-level genome assembly of Eucalyptus globulus Labill. provides insights into its genome evolution.</title>
        <authorList>
            <person name="Li X."/>
        </authorList>
    </citation>
    <scope>NUCLEOTIDE SEQUENCE [LARGE SCALE GENOMIC DNA]</scope>
    <source>
        <strain evidence="1">CL2024</strain>
        <tissue evidence="1">Fresh tender leaves</tissue>
    </source>
</reference>
<evidence type="ECO:0000313" key="1">
    <source>
        <dbReference type="EMBL" id="KAL3740112.1"/>
    </source>
</evidence>
<organism evidence="1 2">
    <name type="scientific">Eucalyptus globulus</name>
    <name type="common">Tasmanian blue gum</name>
    <dbReference type="NCBI Taxonomy" id="34317"/>
    <lineage>
        <taxon>Eukaryota</taxon>
        <taxon>Viridiplantae</taxon>
        <taxon>Streptophyta</taxon>
        <taxon>Embryophyta</taxon>
        <taxon>Tracheophyta</taxon>
        <taxon>Spermatophyta</taxon>
        <taxon>Magnoliopsida</taxon>
        <taxon>eudicotyledons</taxon>
        <taxon>Gunneridae</taxon>
        <taxon>Pentapetalae</taxon>
        <taxon>rosids</taxon>
        <taxon>malvids</taxon>
        <taxon>Myrtales</taxon>
        <taxon>Myrtaceae</taxon>
        <taxon>Myrtoideae</taxon>
        <taxon>Eucalypteae</taxon>
        <taxon>Eucalyptus</taxon>
    </lineage>
</organism>
<dbReference type="Proteomes" id="UP001634007">
    <property type="component" value="Unassembled WGS sequence"/>
</dbReference>
<name>A0ABD3KLI1_EUCGL</name>
<dbReference type="InterPro" id="IPR015915">
    <property type="entry name" value="Kelch-typ_b-propeller"/>
</dbReference>
<sequence>MHARAVVDGRIYAMVDWGSVMYDMDKEVWESVESEIDKRWRGRGILIDGVLYCFGSQKIRGFDVKEGVWKELKSVESWPTEFMYGVRMANLGGNLVVLWEGRERGEEKEV</sequence>
<keyword evidence="2" id="KW-1185">Reference proteome</keyword>
<gene>
    <name evidence="1" type="ORF">ACJRO7_021401</name>
</gene>
<dbReference type="SUPFAM" id="SSF117281">
    <property type="entry name" value="Kelch motif"/>
    <property type="match status" value="1"/>
</dbReference>
<evidence type="ECO:0000313" key="2">
    <source>
        <dbReference type="Proteomes" id="UP001634007"/>
    </source>
</evidence>
<dbReference type="EMBL" id="JBJKBG010000005">
    <property type="protein sequence ID" value="KAL3740112.1"/>
    <property type="molecule type" value="Genomic_DNA"/>
</dbReference>